<protein>
    <submittedName>
        <fullName evidence="1">Uncharacterized protein</fullName>
    </submittedName>
</protein>
<evidence type="ECO:0000313" key="1">
    <source>
        <dbReference type="EMBL" id="MBX72398.1"/>
    </source>
</evidence>
<sequence length="28" mass="3344">MLKRSFIMRDEWSSMATFFTCLEISTVI</sequence>
<proteinExistence type="predicted"/>
<name>A0A2P2QZH4_RHIMU</name>
<accession>A0A2P2QZH4</accession>
<organism evidence="1">
    <name type="scientific">Rhizophora mucronata</name>
    <name type="common">Asiatic mangrove</name>
    <dbReference type="NCBI Taxonomy" id="61149"/>
    <lineage>
        <taxon>Eukaryota</taxon>
        <taxon>Viridiplantae</taxon>
        <taxon>Streptophyta</taxon>
        <taxon>Embryophyta</taxon>
        <taxon>Tracheophyta</taxon>
        <taxon>Spermatophyta</taxon>
        <taxon>Magnoliopsida</taxon>
        <taxon>eudicotyledons</taxon>
        <taxon>Gunneridae</taxon>
        <taxon>Pentapetalae</taxon>
        <taxon>rosids</taxon>
        <taxon>fabids</taxon>
        <taxon>Malpighiales</taxon>
        <taxon>Rhizophoraceae</taxon>
        <taxon>Rhizophora</taxon>
    </lineage>
</organism>
<dbReference type="AlphaFoldDB" id="A0A2P2QZH4"/>
<dbReference type="EMBL" id="GGEC01091914">
    <property type="protein sequence ID" value="MBX72398.1"/>
    <property type="molecule type" value="Transcribed_RNA"/>
</dbReference>
<reference evidence="1" key="1">
    <citation type="submission" date="2018-02" db="EMBL/GenBank/DDBJ databases">
        <title>Rhizophora mucronata_Transcriptome.</title>
        <authorList>
            <person name="Meera S.P."/>
            <person name="Sreeshan A."/>
            <person name="Augustine A."/>
        </authorList>
    </citation>
    <scope>NUCLEOTIDE SEQUENCE</scope>
    <source>
        <tissue evidence="1">Leaf</tissue>
    </source>
</reference>